<feature type="compositionally biased region" description="Low complexity" evidence="1">
    <location>
        <begin position="244"/>
        <end position="258"/>
    </location>
</feature>
<feature type="chain" id="PRO_5046191017" description="Lipoprotein" evidence="2">
    <location>
        <begin position="26"/>
        <end position="265"/>
    </location>
</feature>
<comment type="caution">
    <text evidence="3">The sequence shown here is derived from an EMBL/GenBank/DDBJ whole genome shotgun (WGS) entry which is preliminary data.</text>
</comment>
<dbReference type="RefSeq" id="WP_244022237.1">
    <property type="nucleotide sequence ID" value="NZ_JALHLF010000067.1"/>
</dbReference>
<gene>
    <name evidence="3" type="ORF">MTR62_14640</name>
</gene>
<evidence type="ECO:0000313" key="4">
    <source>
        <dbReference type="Proteomes" id="UP001162881"/>
    </source>
</evidence>
<protein>
    <recommendedName>
        <fullName evidence="5">Lipoprotein</fullName>
    </recommendedName>
</protein>
<dbReference type="EMBL" id="JALHLF010000067">
    <property type="protein sequence ID" value="MCJ2183923.1"/>
    <property type="molecule type" value="Genomic_DNA"/>
</dbReference>
<proteinExistence type="predicted"/>
<feature type="region of interest" description="Disordered" evidence="1">
    <location>
        <begin position="235"/>
        <end position="265"/>
    </location>
</feature>
<keyword evidence="2" id="KW-0732">Signal</keyword>
<sequence length="265" mass="28852">MDSRFSWVRRSLGGAVLVGVALLSACGPTPPPAPTRVTPPPPVIVIPPKPVPPEGAPADLKTPPIAADGQRHTVNYGISTPQAVWNLRSAYNVAALNCPEAKYAPITEGYKRFLTVYAKQLAAASKEIDRSFAYGHSRIEAIRARETYQTQVYNYFSLPPVDSAFCETAMEVTSDLQAITPDQFDAWSYVGLAKMEKPFKDFFDAFEKYRADLAAWEAQYGGGLLTVRPDFEQQAERARQQFGDTAAPAPASAPTDAPVGDPSQR</sequence>
<dbReference type="Proteomes" id="UP001162881">
    <property type="component" value="Unassembled WGS sequence"/>
</dbReference>
<accession>A0ABT0BG06</accession>
<organism evidence="3 4">
    <name type="scientific">Novosphingobium organovorum</name>
    <dbReference type="NCBI Taxonomy" id="2930092"/>
    <lineage>
        <taxon>Bacteria</taxon>
        <taxon>Pseudomonadati</taxon>
        <taxon>Pseudomonadota</taxon>
        <taxon>Alphaproteobacteria</taxon>
        <taxon>Sphingomonadales</taxon>
        <taxon>Sphingomonadaceae</taxon>
        <taxon>Novosphingobium</taxon>
    </lineage>
</organism>
<evidence type="ECO:0000313" key="3">
    <source>
        <dbReference type="EMBL" id="MCJ2183923.1"/>
    </source>
</evidence>
<evidence type="ECO:0008006" key="5">
    <source>
        <dbReference type="Google" id="ProtNLM"/>
    </source>
</evidence>
<feature type="signal peptide" evidence="2">
    <location>
        <begin position="1"/>
        <end position="25"/>
    </location>
</feature>
<keyword evidence="4" id="KW-1185">Reference proteome</keyword>
<evidence type="ECO:0000256" key="2">
    <source>
        <dbReference type="SAM" id="SignalP"/>
    </source>
</evidence>
<reference evidence="3" key="1">
    <citation type="submission" date="2022-03" db="EMBL/GenBank/DDBJ databases">
        <title>Identification of a novel bacterium isolated from mangrove sediments.</title>
        <authorList>
            <person name="Pan X."/>
        </authorList>
    </citation>
    <scope>NUCLEOTIDE SEQUENCE</scope>
    <source>
        <strain evidence="3">B1949</strain>
    </source>
</reference>
<name>A0ABT0BG06_9SPHN</name>
<dbReference type="PROSITE" id="PS51257">
    <property type="entry name" value="PROKAR_LIPOPROTEIN"/>
    <property type="match status" value="1"/>
</dbReference>
<evidence type="ECO:0000256" key="1">
    <source>
        <dbReference type="SAM" id="MobiDB-lite"/>
    </source>
</evidence>